<feature type="region of interest" description="Disordered" evidence="1">
    <location>
        <begin position="137"/>
        <end position="177"/>
    </location>
</feature>
<gene>
    <name evidence="2" type="ORF">DMP08_04850</name>
</gene>
<evidence type="ECO:0000313" key="3">
    <source>
        <dbReference type="Proteomes" id="UP000278632"/>
    </source>
</evidence>
<feature type="compositionally biased region" description="Basic and acidic residues" evidence="1">
    <location>
        <begin position="154"/>
        <end position="177"/>
    </location>
</feature>
<proteinExistence type="predicted"/>
<dbReference type="Proteomes" id="UP000278632">
    <property type="component" value="Unassembled WGS sequence"/>
</dbReference>
<dbReference type="OrthoDB" id="2088281at2"/>
<dbReference type="RefSeq" id="WP_123191841.1">
    <property type="nucleotide sequence ID" value="NZ_QICD01000006.1"/>
</dbReference>
<dbReference type="EMBL" id="QICD01000006">
    <property type="protein sequence ID" value="RNL46036.1"/>
    <property type="molecule type" value="Genomic_DNA"/>
</dbReference>
<accession>A0A3N0BF63</accession>
<dbReference type="AlphaFoldDB" id="A0A3N0BF63"/>
<comment type="caution">
    <text evidence="2">The sequence shown here is derived from an EMBL/GenBank/DDBJ whole genome shotgun (WGS) entry which is preliminary data.</text>
</comment>
<organism evidence="2 3">
    <name type="scientific">Paraeggerthella hongkongensis</name>
    <dbReference type="NCBI Taxonomy" id="230658"/>
    <lineage>
        <taxon>Bacteria</taxon>
        <taxon>Bacillati</taxon>
        <taxon>Actinomycetota</taxon>
        <taxon>Coriobacteriia</taxon>
        <taxon>Eggerthellales</taxon>
        <taxon>Eggerthellaceae</taxon>
        <taxon>Paraeggerthella</taxon>
    </lineage>
</organism>
<evidence type="ECO:0000256" key="1">
    <source>
        <dbReference type="SAM" id="MobiDB-lite"/>
    </source>
</evidence>
<reference evidence="3" key="1">
    <citation type="submission" date="2018-05" db="EMBL/GenBank/DDBJ databases">
        <title>Genome Sequencing of selected type strains of the family Eggerthellaceae.</title>
        <authorList>
            <person name="Danylec N."/>
            <person name="Stoll D.A."/>
            <person name="Doetsch A."/>
            <person name="Huch M."/>
        </authorList>
    </citation>
    <scope>NUCLEOTIDE SEQUENCE [LARGE SCALE GENOMIC DNA]</scope>
    <source>
        <strain evidence="3">DSM 16106</strain>
    </source>
</reference>
<protein>
    <submittedName>
        <fullName evidence="2">Peptide ABC transporter substrate-binding protein</fullName>
    </submittedName>
</protein>
<sequence length="177" mass="20361">MDGFERITGREHEELVEKCQENGWLKVGGFDWQDDPFLEEYPYEFSRTESVDRLREALGSGNWAIRQGFCYRDLAFIQQVNGGDEWWTLKRDGDAWTGFESWSFGAIAQEPERFERAMRDMCEATPEQCRSGEWAHLHEKAPEPLAQRAASAREASRAHAGQEARAPMARERAVGTE</sequence>
<name>A0A3N0BF63_9ACTN</name>
<evidence type="ECO:0000313" key="2">
    <source>
        <dbReference type="EMBL" id="RNL46036.1"/>
    </source>
</evidence>
<keyword evidence="3" id="KW-1185">Reference proteome</keyword>